<dbReference type="PANTHER" id="PTHR24100">
    <property type="entry name" value="BUTYROPHILIN"/>
    <property type="match status" value="1"/>
</dbReference>
<dbReference type="GO" id="GO:0001817">
    <property type="term" value="P:regulation of cytokine production"/>
    <property type="evidence" value="ECO:0007669"/>
    <property type="project" value="TreeGrafter"/>
</dbReference>
<keyword evidence="7" id="KW-0812">Transmembrane</keyword>
<reference evidence="10" key="2">
    <citation type="submission" date="2025-05" db="UniProtKB">
        <authorList>
            <consortium name="Ensembl"/>
        </authorList>
    </citation>
    <scope>IDENTIFICATION</scope>
</reference>
<dbReference type="GO" id="GO:0050863">
    <property type="term" value="P:regulation of T cell activation"/>
    <property type="evidence" value="ECO:0007669"/>
    <property type="project" value="UniProtKB-ARBA"/>
</dbReference>
<keyword evidence="11" id="KW-1185">Reference proteome</keyword>
<keyword evidence="3 7" id="KW-0472">Membrane</keyword>
<dbReference type="Pfam" id="PF22705">
    <property type="entry name" value="C2-set_3"/>
    <property type="match status" value="3"/>
</dbReference>
<feature type="chain" id="PRO_5044627223" evidence="8">
    <location>
        <begin position="30"/>
        <end position="529"/>
    </location>
</feature>
<proteinExistence type="predicted"/>
<dbReference type="CDD" id="cd00096">
    <property type="entry name" value="Ig"/>
    <property type="match status" value="1"/>
</dbReference>
<dbReference type="InterPro" id="IPR050504">
    <property type="entry name" value="IgSF_BTN/MOG"/>
</dbReference>
<dbReference type="PROSITE" id="PS50835">
    <property type="entry name" value="IG_LIKE"/>
    <property type="match status" value="4"/>
</dbReference>
<reference evidence="10" key="1">
    <citation type="submission" date="2021-04" db="EMBL/GenBank/DDBJ databases">
        <authorList>
            <consortium name="Wellcome Sanger Institute Data Sharing"/>
        </authorList>
    </citation>
    <scope>NUCLEOTIDE SEQUENCE [LARGE SCALE GENOMIC DNA]</scope>
</reference>
<sequence>MSGFKLPPTALESLFLGLCLLTSVGKTLGNDNGVRVVVEEDSDAVLPCSLSTKEDITGMLFDWKKDGQKEVFMYDSGKNNANRGQNLQFKGRVSHFQDQLMNGNASIKIQNVNMADSGIYRCIFPHLQPRKTFNIELVVERNLKDRSGEIPGASKPFITTPNQTKDQLLLQCEVEGASQEPKVEWQDSSGNILPAEEPQVSERGGRYYVTINTTVTKTDRYRCVVTQKEISHQTSAETFVFISGASPEPYITTLNETKDWSLLQCKVRGASQEPKVEWQDSSGNILPAEEPQVSERGGRYYVTINTTVTKTGRYRCVVTQKEINHQSRAETFVFISGASPEPYITTPDATKDWSLLQCEVKGASPEPKVEWQDSSGNILPAEEPQVSERGGRYYVTIKTNVTKTGRYRCVVTQEGISHQTSAETFVFINVNSSSVSEKVCEDCSSAVAFVLGAAVLAVVVAAVPFGLRATNCITVSFNQGAAPDPTTTSNDPTKDIPLLQVRVTGDYPKCSEWQDSSGNILLQNHRSQL</sequence>
<name>A0A671X4Z6_SPAAU</name>
<dbReference type="Ensembl" id="ENSSAUT00010047706.1">
    <property type="protein sequence ID" value="ENSSAUP00010045380.1"/>
    <property type="gene ID" value="ENSSAUG00010018939.1"/>
</dbReference>
<dbReference type="Pfam" id="PF07686">
    <property type="entry name" value="V-set"/>
    <property type="match status" value="1"/>
</dbReference>
<feature type="domain" description="Ig-like" evidence="9">
    <location>
        <begin position="247"/>
        <end position="333"/>
    </location>
</feature>
<dbReference type="SMART" id="SM00409">
    <property type="entry name" value="IG"/>
    <property type="match status" value="4"/>
</dbReference>
<dbReference type="PANTHER" id="PTHR24100:SF151">
    <property type="entry name" value="ICOS LIGAND"/>
    <property type="match status" value="1"/>
</dbReference>
<accession>A0A671X4Z6</accession>
<dbReference type="Gene3D" id="2.60.40.10">
    <property type="entry name" value="Immunoglobulins"/>
    <property type="match status" value="4"/>
</dbReference>
<keyword evidence="5" id="KW-0325">Glycoprotein</keyword>
<dbReference type="GO" id="GO:0005102">
    <property type="term" value="F:signaling receptor binding"/>
    <property type="evidence" value="ECO:0007669"/>
    <property type="project" value="TreeGrafter"/>
</dbReference>
<feature type="domain" description="Ig-like" evidence="9">
    <location>
        <begin position="151"/>
        <end position="240"/>
    </location>
</feature>
<dbReference type="Proteomes" id="UP000472265">
    <property type="component" value="Chromosome 6"/>
</dbReference>
<dbReference type="GeneTree" id="ENSGT01030000235070"/>
<dbReference type="InterPro" id="IPR053896">
    <property type="entry name" value="BTN3A2-like_Ig-C"/>
</dbReference>
<dbReference type="FunFam" id="2.60.40.10:FF:000142">
    <property type="entry name" value="V-set domain-containing T-cell activation inhibitor 1"/>
    <property type="match status" value="1"/>
</dbReference>
<feature type="domain" description="Ig-like" evidence="9">
    <location>
        <begin position="8"/>
        <end position="134"/>
    </location>
</feature>
<dbReference type="Ensembl" id="ENSSAUT00010047705.1">
    <property type="protein sequence ID" value="ENSSAUP00010045379.1"/>
    <property type="gene ID" value="ENSSAUG00010018939.1"/>
</dbReference>
<dbReference type="GO" id="GO:1903037">
    <property type="term" value="P:regulation of leukocyte cell-cell adhesion"/>
    <property type="evidence" value="ECO:0007669"/>
    <property type="project" value="UniProtKB-ARBA"/>
</dbReference>
<evidence type="ECO:0000256" key="2">
    <source>
        <dbReference type="ARBA" id="ARBA00022729"/>
    </source>
</evidence>
<gene>
    <name evidence="10" type="primary">LOC115583230</name>
</gene>
<keyword evidence="2 8" id="KW-0732">Signal</keyword>
<dbReference type="InterPro" id="IPR003599">
    <property type="entry name" value="Ig_sub"/>
</dbReference>
<protein>
    <submittedName>
        <fullName evidence="10">Butyrophilin-like protein 1</fullName>
    </submittedName>
</protein>
<dbReference type="GO" id="GO:0050852">
    <property type="term" value="P:T cell receptor signaling pathway"/>
    <property type="evidence" value="ECO:0007669"/>
    <property type="project" value="TreeGrafter"/>
</dbReference>
<dbReference type="GO" id="GO:0009897">
    <property type="term" value="C:external side of plasma membrane"/>
    <property type="evidence" value="ECO:0007669"/>
    <property type="project" value="TreeGrafter"/>
</dbReference>
<dbReference type="Ensembl" id="ENSSAUT00010047707.1">
    <property type="protein sequence ID" value="ENSSAUP00010045381.1"/>
    <property type="gene ID" value="ENSSAUG00010018939.1"/>
</dbReference>
<organism evidence="10 11">
    <name type="scientific">Sparus aurata</name>
    <name type="common">Gilthead sea bream</name>
    <dbReference type="NCBI Taxonomy" id="8175"/>
    <lineage>
        <taxon>Eukaryota</taxon>
        <taxon>Metazoa</taxon>
        <taxon>Chordata</taxon>
        <taxon>Craniata</taxon>
        <taxon>Vertebrata</taxon>
        <taxon>Euteleostomi</taxon>
        <taxon>Actinopterygii</taxon>
        <taxon>Neopterygii</taxon>
        <taxon>Teleostei</taxon>
        <taxon>Neoteleostei</taxon>
        <taxon>Acanthomorphata</taxon>
        <taxon>Eupercaria</taxon>
        <taxon>Spariformes</taxon>
        <taxon>Sparidae</taxon>
        <taxon>Sparus</taxon>
    </lineage>
</organism>
<evidence type="ECO:0000256" key="3">
    <source>
        <dbReference type="ARBA" id="ARBA00023136"/>
    </source>
</evidence>
<evidence type="ECO:0000259" key="9">
    <source>
        <dbReference type="PROSITE" id="PS50835"/>
    </source>
</evidence>
<evidence type="ECO:0000256" key="7">
    <source>
        <dbReference type="SAM" id="Phobius"/>
    </source>
</evidence>
<feature type="domain" description="Ig-like" evidence="9">
    <location>
        <begin position="340"/>
        <end position="426"/>
    </location>
</feature>
<dbReference type="AlphaFoldDB" id="A0A671X4Z6"/>
<evidence type="ECO:0000256" key="8">
    <source>
        <dbReference type="SAM" id="SignalP"/>
    </source>
</evidence>
<keyword evidence="7" id="KW-1133">Transmembrane helix</keyword>
<comment type="subcellular location">
    <subcellularLocation>
        <location evidence="1">Membrane</location>
    </subcellularLocation>
</comment>
<keyword evidence="4" id="KW-1015">Disulfide bond</keyword>
<evidence type="ECO:0000256" key="4">
    <source>
        <dbReference type="ARBA" id="ARBA00023157"/>
    </source>
</evidence>
<feature type="transmembrane region" description="Helical" evidence="7">
    <location>
        <begin position="446"/>
        <end position="467"/>
    </location>
</feature>
<dbReference type="InterPro" id="IPR036179">
    <property type="entry name" value="Ig-like_dom_sf"/>
</dbReference>
<evidence type="ECO:0000313" key="11">
    <source>
        <dbReference type="Proteomes" id="UP000472265"/>
    </source>
</evidence>
<evidence type="ECO:0000256" key="1">
    <source>
        <dbReference type="ARBA" id="ARBA00004370"/>
    </source>
</evidence>
<dbReference type="InterPro" id="IPR013783">
    <property type="entry name" value="Ig-like_fold"/>
</dbReference>
<evidence type="ECO:0000256" key="6">
    <source>
        <dbReference type="ARBA" id="ARBA00023319"/>
    </source>
</evidence>
<feature type="signal peptide" evidence="8">
    <location>
        <begin position="1"/>
        <end position="29"/>
    </location>
</feature>
<dbReference type="InterPro" id="IPR007110">
    <property type="entry name" value="Ig-like_dom"/>
</dbReference>
<dbReference type="InterPro" id="IPR013106">
    <property type="entry name" value="Ig_V-set"/>
</dbReference>
<evidence type="ECO:0000313" key="10">
    <source>
        <dbReference type="Ensembl" id="ENSSAUP00010045381.1"/>
    </source>
</evidence>
<keyword evidence="6" id="KW-0393">Immunoglobulin domain</keyword>
<evidence type="ECO:0000256" key="5">
    <source>
        <dbReference type="ARBA" id="ARBA00023180"/>
    </source>
</evidence>
<dbReference type="SMART" id="SM00406">
    <property type="entry name" value="IGv"/>
    <property type="match status" value="1"/>
</dbReference>
<dbReference type="SUPFAM" id="SSF48726">
    <property type="entry name" value="Immunoglobulin"/>
    <property type="match status" value="4"/>
</dbReference>